<dbReference type="Proteomes" id="UP000094844">
    <property type="component" value="Unassembled WGS sequence"/>
</dbReference>
<dbReference type="InterPro" id="IPR012878">
    <property type="entry name" value="Beta-AFase-like_GH127_cat"/>
</dbReference>
<dbReference type="STRING" id="569.A6V27_16090"/>
<evidence type="ECO:0000259" key="2">
    <source>
        <dbReference type="Pfam" id="PF20736"/>
    </source>
</evidence>
<dbReference type="SUPFAM" id="SSF48208">
    <property type="entry name" value="Six-hairpin glycosidases"/>
    <property type="match status" value="1"/>
</dbReference>
<feature type="domain" description="Non-reducing end beta-L-arabinofuranosidase-like GH127 C-terminal" evidence="3">
    <location>
        <begin position="553"/>
        <end position="667"/>
    </location>
</feature>
<feature type="domain" description="Non-reducing end beta-L-arabinofuranosidase-like GH127 middle" evidence="2">
    <location>
        <begin position="460"/>
        <end position="551"/>
    </location>
</feature>
<dbReference type="InterPro" id="IPR049046">
    <property type="entry name" value="Beta-AFase-like_GH127_middle"/>
</dbReference>
<feature type="domain" description="Non-reducing end beta-L-arabinofuranosidase-like GH127 catalytic" evidence="1">
    <location>
        <begin position="27"/>
        <end position="449"/>
    </location>
</feature>
<evidence type="ECO:0000259" key="3">
    <source>
        <dbReference type="Pfam" id="PF20737"/>
    </source>
</evidence>
<sequence length="670" mass="76544">MSFLETIQSNATAPSVLVQAQELDLNHVHVNDPFLGQYQRLVRDVVIPYQWDALNDRISDAEPSHAIENFRIAAGLEKGEFYGMVFQDSDVAKWLEAVAWSLCQKADRELERTAEHVIELIEAAQCEDGYLNTYFTVKAPQERWTNLAECHELYCAGHMIEAGVAWFQATGKRRLLNVVCRLADHIDSVFGPNENQLHGYPGHPEIELALMRLYEVTGHSRYMKLTQYFVEQRGAQPPHQPQHYYDQEYEKRGKTSYWNTYGPAWMVKDKAYSQAHQPLALQESAIGHAVRFVYLLAGVAHLARLNHDEEKRQICLRLWNNMVQRQLYITGGIGSQSSGEAFSSDYDLPNDTVYAESCASIGLMMFANRMLQMEGDSQYADVMERALYNTVLGGMALDGRHFFYVNPLEVHPKSIPFNHIYDHVKPIRQRWFGCACCPPNIARILTSIGHYIYTQRDDALYINLYVGNETTLDNGLKISIAGNYPWDEHVSLKIRTTKPVRQALALRLPEWCASPLVLLNGAPCDGMIKRGYLHISREWQNNDHIEMILPMPVRRVYGNPLLRHVAGKVAIQRGPLVYCLEQADNGAELHNLSLPIDSTFTLLEGQGIFAHKMLIQTMGTRVVSDNAAHQPLYRYDSAPEKQEQQKLTFIPWFSWANRGEGEMRIWVGER</sequence>
<dbReference type="InterPro" id="IPR049049">
    <property type="entry name" value="Beta-AFase-like_GH127_C"/>
</dbReference>
<dbReference type="RefSeq" id="WP_081329649.1">
    <property type="nucleotide sequence ID" value="NZ_FMIQ01000082.1"/>
</dbReference>
<accession>A0A1C6Z6Q9</accession>
<reference evidence="4 5" key="1">
    <citation type="submission" date="2016-09" db="EMBL/GenBank/DDBJ databases">
        <authorList>
            <person name="Capua I."/>
            <person name="De Benedictis P."/>
            <person name="Joannis T."/>
            <person name="Lombin L.H."/>
            <person name="Cattoli G."/>
        </authorList>
    </citation>
    <scope>NUCLEOTIDE SEQUENCE [LARGE SCALE GENOMIC DNA]</scope>
    <source>
        <strain evidence="4 5">GB001</strain>
    </source>
</reference>
<dbReference type="OrthoDB" id="9757939at2"/>
<dbReference type="PANTHER" id="PTHR43465:SF2">
    <property type="entry name" value="DUF1680 DOMAIN PROTEIN (AFU_ORTHOLOGUE AFUA_1G08910)"/>
    <property type="match status" value="1"/>
</dbReference>
<dbReference type="InterPro" id="IPR008928">
    <property type="entry name" value="6-hairpin_glycosidase_sf"/>
</dbReference>
<organism evidence="4 5">
    <name type="scientific">Hafnia alvei</name>
    <dbReference type="NCBI Taxonomy" id="569"/>
    <lineage>
        <taxon>Bacteria</taxon>
        <taxon>Pseudomonadati</taxon>
        <taxon>Pseudomonadota</taxon>
        <taxon>Gammaproteobacteria</taxon>
        <taxon>Enterobacterales</taxon>
        <taxon>Hafniaceae</taxon>
        <taxon>Hafnia</taxon>
    </lineage>
</organism>
<dbReference type="Pfam" id="PF20737">
    <property type="entry name" value="Glyco_hydro127C"/>
    <property type="match status" value="1"/>
</dbReference>
<protein>
    <recommendedName>
        <fullName evidence="6">Glycoside hydrolase family 127 protein</fullName>
    </recommendedName>
</protein>
<evidence type="ECO:0000313" key="4">
    <source>
        <dbReference type="EMBL" id="SCM54872.1"/>
    </source>
</evidence>
<evidence type="ECO:0008006" key="6">
    <source>
        <dbReference type="Google" id="ProtNLM"/>
    </source>
</evidence>
<evidence type="ECO:0000313" key="5">
    <source>
        <dbReference type="Proteomes" id="UP000094844"/>
    </source>
</evidence>
<dbReference type="AlphaFoldDB" id="A0A1C6Z6Q9"/>
<gene>
    <name evidence="4" type="ORF">BN1044_04383</name>
</gene>
<dbReference type="EMBL" id="FMIQ01000082">
    <property type="protein sequence ID" value="SCM54872.1"/>
    <property type="molecule type" value="Genomic_DNA"/>
</dbReference>
<dbReference type="GO" id="GO:0005975">
    <property type="term" value="P:carbohydrate metabolic process"/>
    <property type="evidence" value="ECO:0007669"/>
    <property type="project" value="InterPro"/>
</dbReference>
<dbReference type="InterPro" id="IPR049174">
    <property type="entry name" value="Beta-AFase-like"/>
</dbReference>
<name>A0A1C6Z6Q9_HAFAL</name>
<dbReference type="PANTHER" id="PTHR43465">
    <property type="entry name" value="DUF1680 DOMAIN PROTEIN (AFU_ORTHOLOGUE AFUA_1G08910)"/>
    <property type="match status" value="1"/>
</dbReference>
<dbReference type="Pfam" id="PF07944">
    <property type="entry name" value="Beta-AFase-like_GH127_cat"/>
    <property type="match status" value="1"/>
</dbReference>
<dbReference type="Pfam" id="PF20736">
    <property type="entry name" value="Glyco_hydro127M"/>
    <property type="match status" value="1"/>
</dbReference>
<evidence type="ECO:0000259" key="1">
    <source>
        <dbReference type="Pfam" id="PF07944"/>
    </source>
</evidence>
<proteinExistence type="predicted"/>